<dbReference type="Pfam" id="PF13644">
    <property type="entry name" value="DKNYY"/>
    <property type="match status" value="1"/>
</dbReference>
<proteinExistence type="predicted"/>
<dbReference type="InterPro" id="IPR027375">
    <property type="entry name" value="DKNYY"/>
</dbReference>
<accession>A0A2H9VMS1</accession>
<protein>
    <submittedName>
        <fullName evidence="1">DKNYY family protein</fullName>
    </submittedName>
</protein>
<evidence type="ECO:0000313" key="1">
    <source>
        <dbReference type="EMBL" id="PJJ79622.1"/>
    </source>
</evidence>
<organism evidence="1 2">
    <name type="scientific">Mucilaginibacter auburnensis</name>
    <dbReference type="NCBI Taxonomy" id="1457233"/>
    <lineage>
        <taxon>Bacteria</taxon>
        <taxon>Pseudomonadati</taxon>
        <taxon>Bacteroidota</taxon>
        <taxon>Sphingobacteriia</taxon>
        <taxon>Sphingobacteriales</taxon>
        <taxon>Sphingobacteriaceae</taxon>
        <taxon>Mucilaginibacter</taxon>
    </lineage>
</organism>
<evidence type="ECO:0000313" key="2">
    <source>
        <dbReference type="Proteomes" id="UP000242687"/>
    </source>
</evidence>
<sequence length="210" mass="24048">MLLQYLKNYTIFFGLLLTSLLIGCRQGYVVENGHVFYEYWNEVSGQNKKLLEKADAGTFQKIDFDCGCSFTFGKDKKSVYIDGKQIENIDPNSFKFIGNYTFADKDSVYFFGFYNDLNECAIKGVSPNKITLLKYPWSKSGKILIHGNDTIHVGDIEEFIPVDEDWGKTKKKVINKNKILIGADPATFEVINSYSGKDKYHVYEFGKIKE</sequence>
<name>A0A2H9VMS1_9SPHI</name>
<gene>
    <name evidence="1" type="ORF">CLV57_2756</name>
</gene>
<dbReference type="OrthoDB" id="8647779at2"/>
<reference evidence="1 2" key="1">
    <citation type="submission" date="2017-11" db="EMBL/GenBank/DDBJ databases">
        <title>Genomic Encyclopedia of Archaeal and Bacterial Type Strains, Phase II (KMG-II): From Individual Species to Whole Genera.</title>
        <authorList>
            <person name="Goeker M."/>
        </authorList>
    </citation>
    <scope>NUCLEOTIDE SEQUENCE [LARGE SCALE GENOMIC DNA]</scope>
    <source>
        <strain evidence="1 2">DSM 28175</strain>
    </source>
</reference>
<dbReference type="EMBL" id="PGFJ01000002">
    <property type="protein sequence ID" value="PJJ79622.1"/>
    <property type="molecule type" value="Genomic_DNA"/>
</dbReference>
<keyword evidence="2" id="KW-1185">Reference proteome</keyword>
<dbReference type="PROSITE" id="PS51257">
    <property type="entry name" value="PROKAR_LIPOPROTEIN"/>
    <property type="match status" value="1"/>
</dbReference>
<comment type="caution">
    <text evidence="1">The sequence shown here is derived from an EMBL/GenBank/DDBJ whole genome shotgun (WGS) entry which is preliminary data.</text>
</comment>
<dbReference type="Proteomes" id="UP000242687">
    <property type="component" value="Unassembled WGS sequence"/>
</dbReference>
<dbReference type="AlphaFoldDB" id="A0A2H9VMS1"/>